<dbReference type="SMART" id="SM00091">
    <property type="entry name" value="PAS"/>
    <property type="match status" value="1"/>
</dbReference>
<dbReference type="InterPro" id="IPR035965">
    <property type="entry name" value="PAS-like_dom_sf"/>
</dbReference>
<dbReference type="Pfam" id="PF00989">
    <property type="entry name" value="PAS"/>
    <property type="match status" value="1"/>
</dbReference>
<dbReference type="GO" id="GO:0006355">
    <property type="term" value="P:regulation of DNA-templated transcription"/>
    <property type="evidence" value="ECO:0007669"/>
    <property type="project" value="InterPro"/>
</dbReference>
<reference evidence="3" key="1">
    <citation type="submission" date="2016-04" db="EMBL/GenBank/DDBJ databases">
        <authorList>
            <person name="Chen L."/>
            <person name="Zhuang W."/>
            <person name="Wang G."/>
        </authorList>
    </citation>
    <scope>NUCLEOTIDE SEQUENCE [LARGE SCALE GENOMIC DNA]</scope>
    <source>
        <strain evidence="3">208</strain>
    </source>
</reference>
<feature type="domain" description="PAS" evidence="1">
    <location>
        <begin position="1"/>
        <end position="67"/>
    </location>
</feature>
<accession>A0A1V9G207</accession>
<evidence type="ECO:0000313" key="3">
    <source>
        <dbReference type="Proteomes" id="UP000192276"/>
    </source>
</evidence>
<proteinExistence type="predicted"/>
<dbReference type="SUPFAM" id="SSF55785">
    <property type="entry name" value="PYP-like sensor domain (PAS domain)"/>
    <property type="match status" value="1"/>
</dbReference>
<dbReference type="RefSeq" id="WP_081163611.1">
    <property type="nucleotide sequence ID" value="NZ_LWBP01000089.1"/>
</dbReference>
<evidence type="ECO:0000313" key="2">
    <source>
        <dbReference type="EMBL" id="OQP64620.1"/>
    </source>
</evidence>
<dbReference type="Proteomes" id="UP000192276">
    <property type="component" value="Unassembled WGS sequence"/>
</dbReference>
<dbReference type="NCBIfam" id="TIGR00229">
    <property type="entry name" value="sensory_box"/>
    <property type="match status" value="1"/>
</dbReference>
<protein>
    <recommendedName>
        <fullName evidence="1">PAS domain-containing protein</fullName>
    </recommendedName>
</protein>
<dbReference type="InterPro" id="IPR013767">
    <property type="entry name" value="PAS_fold"/>
</dbReference>
<name>A0A1V9G207_9BACT</name>
<evidence type="ECO:0000259" key="1">
    <source>
        <dbReference type="PROSITE" id="PS50112"/>
    </source>
</evidence>
<dbReference type="Gene3D" id="3.30.450.20">
    <property type="entry name" value="PAS domain"/>
    <property type="match status" value="1"/>
</dbReference>
<gene>
    <name evidence="2" type="ORF">A4R26_16370</name>
</gene>
<dbReference type="OrthoDB" id="9812260at2"/>
<dbReference type="PROSITE" id="PS50112">
    <property type="entry name" value="PAS"/>
    <property type="match status" value="1"/>
</dbReference>
<dbReference type="STRING" id="550983.A4R26_16370"/>
<sequence>MWSSILQYANDAIFAIDLSGRIMKCNASTEKFYDYQPEELLGNQYEMLLPDIRQKEFESIRDNLLFGEQSMPFETERLTKKRTS</sequence>
<organism evidence="2 3">
    <name type="scientific">Niastella populi</name>
    <dbReference type="NCBI Taxonomy" id="550983"/>
    <lineage>
        <taxon>Bacteria</taxon>
        <taxon>Pseudomonadati</taxon>
        <taxon>Bacteroidota</taxon>
        <taxon>Chitinophagia</taxon>
        <taxon>Chitinophagales</taxon>
        <taxon>Chitinophagaceae</taxon>
        <taxon>Niastella</taxon>
    </lineage>
</organism>
<dbReference type="CDD" id="cd00130">
    <property type="entry name" value="PAS"/>
    <property type="match status" value="1"/>
</dbReference>
<dbReference type="EMBL" id="LWBP01000089">
    <property type="protein sequence ID" value="OQP64620.1"/>
    <property type="molecule type" value="Genomic_DNA"/>
</dbReference>
<keyword evidence="3" id="KW-1185">Reference proteome</keyword>
<dbReference type="InterPro" id="IPR000014">
    <property type="entry name" value="PAS"/>
</dbReference>
<dbReference type="AlphaFoldDB" id="A0A1V9G207"/>
<comment type="caution">
    <text evidence="2">The sequence shown here is derived from an EMBL/GenBank/DDBJ whole genome shotgun (WGS) entry which is preliminary data.</text>
</comment>